<keyword evidence="2" id="KW-1185">Reference proteome</keyword>
<name>A0A8J6INW9_9FIRM</name>
<accession>A0A8J6INW9</accession>
<dbReference type="Proteomes" id="UP000597668">
    <property type="component" value="Unassembled WGS sequence"/>
</dbReference>
<dbReference type="RefSeq" id="WP_186487452.1">
    <property type="nucleotide sequence ID" value="NZ_JACOGI010000001.1"/>
</dbReference>
<sequence>MSRHSGMTVRELAHLGHLQREIELDRRRLRELEAAATDTSSRVTGPFWFVISGVCNC</sequence>
<organism evidence="1 2">
    <name type="scientific">Neobittarella massiliensis</name>
    <name type="common">ex Bilen et al. 2018</name>
    <dbReference type="NCBI Taxonomy" id="2041842"/>
    <lineage>
        <taxon>Bacteria</taxon>
        <taxon>Bacillati</taxon>
        <taxon>Bacillota</taxon>
        <taxon>Clostridia</taxon>
        <taxon>Eubacteriales</taxon>
        <taxon>Oscillospiraceae</taxon>
        <taxon>Neobittarella (ex Bilen et al. 2018)</taxon>
    </lineage>
</organism>
<proteinExistence type="predicted"/>
<protein>
    <submittedName>
        <fullName evidence="1">Uncharacterized protein</fullName>
    </submittedName>
</protein>
<dbReference type="AlphaFoldDB" id="A0A8J6INW9"/>
<reference evidence="1" key="1">
    <citation type="submission" date="2020-08" db="EMBL/GenBank/DDBJ databases">
        <authorList>
            <person name="Liu C."/>
            <person name="Sun Q."/>
        </authorList>
    </citation>
    <scope>NUCLEOTIDE SEQUENCE</scope>
    <source>
        <strain evidence="1">NSJ-65</strain>
    </source>
</reference>
<evidence type="ECO:0000313" key="1">
    <source>
        <dbReference type="EMBL" id="MBC3515391.1"/>
    </source>
</evidence>
<evidence type="ECO:0000313" key="2">
    <source>
        <dbReference type="Proteomes" id="UP000597668"/>
    </source>
</evidence>
<dbReference type="EMBL" id="JACOGI010000001">
    <property type="protein sequence ID" value="MBC3515391.1"/>
    <property type="molecule type" value="Genomic_DNA"/>
</dbReference>
<comment type="caution">
    <text evidence="1">The sequence shown here is derived from an EMBL/GenBank/DDBJ whole genome shotgun (WGS) entry which is preliminary data.</text>
</comment>
<gene>
    <name evidence="1" type="ORF">H8K20_03140</name>
</gene>